<keyword evidence="1" id="KW-1133">Transmembrane helix</keyword>
<keyword evidence="1" id="KW-0472">Membrane</keyword>
<sequence length="166" mass="18333">MSDIPLTHRFVADADYRRRVSWASARFALVSRGHLLFYAAIVAFALLDRELTRGWTPLGDAIRGVALVVVVLLAFTVLFTVAVGYRQAYVSARLRYPDDAVLESGFGDDELVLRTPVGETRVAYRDLRKARARGEFVFLATDGLGGQAVFPRALFPDEAVARINAS</sequence>
<dbReference type="EMBL" id="BAABKG010000003">
    <property type="protein sequence ID" value="GAA5150514.1"/>
    <property type="molecule type" value="Genomic_DNA"/>
</dbReference>
<dbReference type="RefSeq" id="WP_345459475.1">
    <property type="nucleotide sequence ID" value="NZ_BAABKG010000003.1"/>
</dbReference>
<feature type="transmembrane region" description="Helical" evidence="1">
    <location>
        <begin position="27"/>
        <end position="47"/>
    </location>
</feature>
<dbReference type="Proteomes" id="UP001500221">
    <property type="component" value="Unassembled WGS sequence"/>
</dbReference>
<reference evidence="3" key="1">
    <citation type="journal article" date="2019" name="Int. J. Syst. Evol. Microbiol.">
        <title>The Global Catalogue of Microorganisms (GCM) 10K type strain sequencing project: providing services to taxonomists for standard genome sequencing and annotation.</title>
        <authorList>
            <consortium name="The Broad Institute Genomics Platform"/>
            <consortium name="The Broad Institute Genome Sequencing Center for Infectious Disease"/>
            <person name="Wu L."/>
            <person name="Ma J."/>
        </authorList>
    </citation>
    <scope>NUCLEOTIDE SEQUENCE [LARGE SCALE GENOMIC DNA]</scope>
    <source>
        <strain evidence="3">JCM 18459</strain>
    </source>
</reference>
<comment type="caution">
    <text evidence="2">The sequence shown here is derived from an EMBL/GenBank/DDBJ whole genome shotgun (WGS) entry which is preliminary data.</text>
</comment>
<protein>
    <recommendedName>
        <fullName evidence="4">PH domain-containing protein</fullName>
    </recommendedName>
</protein>
<evidence type="ECO:0000313" key="2">
    <source>
        <dbReference type="EMBL" id="GAA5150514.1"/>
    </source>
</evidence>
<gene>
    <name evidence="2" type="ORF">GCM10023340_27800</name>
</gene>
<proteinExistence type="predicted"/>
<keyword evidence="1" id="KW-0812">Transmembrane</keyword>
<accession>A0ABP9PQF5</accession>
<evidence type="ECO:0008006" key="4">
    <source>
        <dbReference type="Google" id="ProtNLM"/>
    </source>
</evidence>
<organism evidence="2 3">
    <name type="scientific">Nocardioides marinquilinus</name>
    <dbReference type="NCBI Taxonomy" id="1210400"/>
    <lineage>
        <taxon>Bacteria</taxon>
        <taxon>Bacillati</taxon>
        <taxon>Actinomycetota</taxon>
        <taxon>Actinomycetes</taxon>
        <taxon>Propionibacteriales</taxon>
        <taxon>Nocardioidaceae</taxon>
        <taxon>Nocardioides</taxon>
    </lineage>
</organism>
<name>A0ABP9PQF5_9ACTN</name>
<keyword evidence="3" id="KW-1185">Reference proteome</keyword>
<feature type="transmembrane region" description="Helical" evidence="1">
    <location>
        <begin position="62"/>
        <end position="85"/>
    </location>
</feature>
<evidence type="ECO:0000256" key="1">
    <source>
        <dbReference type="SAM" id="Phobius"/>
    </source>
</evidence>
<evidence type="ECO:0000313" key="3">
    <source>
        <dbReference type="Proteomes" id="UP001500221"/>
    </source>
</evidence>